<accession>A0A8H5BIX8</accession>
<comment type="caution">
    <text evidence="2">The sequence shown here is derived from an EMBL/GenBank/DDBJ whole genome shotgun (WGS) entry which is preliminary data.</text>
</comment>
<proteinExistence type="predicted"/>
<evidence type="ECO:0000313" key="3">
    <source>
        <dbReference type="Proteomes" id="UP000541558"/>
    </source>
</evidence>
<protein>
    <submittedName>
        <fullName evidence="2">Uncharacterized protein</fullName>
    </submittedName>
</protein>
<dbReference type="EMBL" id="JAACJK010000167">
    <property type="protein sequence ID" value="KAF5322987.1"/>
    <property type="molecule type" value="Genomic_DNA"/>
</dbReference>
<dbReference type="Proteomes" id="UP000541558">
    <property type="component" value="Unassembled WGS sequence"/>
</dbReference>
<reference evidence="2 3" key="1">
    <citation type="journal article" date="2020" name="ISME J.">
        <title>Uncovering the hidden diversity of litter-decomposition mechanisms in mushroom-forming fungi.</title>
        <authorList>
            <person name="Floudas D."/>
            <person name="Bentzer J."/>
            <person name="Ahren D."/>
            <person name="Johansson T."/>
            <person name="Persson P."/>
            <person name="Tunlid A."/>
        </authorList>
    </citation>
    <scope>NUCLEOTIDE SEQUENCE [LARGE SCALE GENOMIC DNA]</scope>
    <source>
        <strain evidence="2 3">CBS 175.51</strain>
    </source>
</reference>
<name>A0A8H5BIX8_9AGAR</name>
<dbReference type="AlphaFoldDB" id="A0A8H5BIX8"/>
<sequence>MIINYRDKLPVEIWHHIFEIQAAQAEAHRILAGGFNSPNSTLNADPYAVPENLDSGVCFPYSIAASCHFFESVLAKIPAAWRRILVYLDDDEPQRTMETYAERLQKAGVTATDILITRRNWHALAARPNSAPEVPPDPVEEEKVLSILPLIFQLAPSAASLTIRTISGDSLPHINHFTGRSYPDLHTLVLDSLIRGTGTLLPYEIPKPDDALEVLLPSAHILTLSGPNFGYLYQNPAWKAWYLTTRPTRDLPRFTKLRVSHWRTEDGYTSTNECVLNTKQFFEAFFAGCYREAELAHMDCVRYPIDGDDMDSPQYDFMMLEDVSLDCFHSYLECITDIWAEDEQDRFAEFTHKFVNCTFRADPGHRHWHLNPSAGILGDSIVLVNMSDENSIKACLDLAAEDVFGLWVSDSPGFTDSLLRGLGHEDRLRPGDLRRTRRILNLRSLYLNDCPQISMGSLRRLVEDRNVGWTFEAEEDPEEHCPPSEFEELMSKFYSEIMYGDDDIWGETLERDAEDDPNDPDYLPDDEHSDDSLSDEDTDSDFIHGYSTLRKVVLSGRMPDVTEDDINWFEERGVSLEILSDPTHFVIP</sequence>
<dbReference type="OrthoDB" id="3001771at2759"/>
<keyword evidence="3" id="KW-1185">Reference proteome</keyword>
<gene>
    <name evidence="2" type="ORF">D9611_009341</name>
</gene>
<evidence type="ECO:0000313" key="2">
    <source>
        <dbReference type="EMBL" id="KAF5322987.1"/>
    </source>
</evidence>
<feature type="compositionally biased region" description="Acidic residues" evidence="1">
    <location>
        <begin position="512"/>
        <end position="540"/>
    </location>
</feature>
<feature type="region of interest" description="Disordered" evidence="1">
    <location>
        <begin position="510"/>
        <end position="540"/>
    </location>
</feature>
<organism evidence="2 3">
    <name type="scientific">Ephemerocybe angulata</name>
    <dbReference type="NCBI Taxonomy" id="980116"/>
    <lineage>
        <taxon>Eukaryota</taxon>
        <taxon>Fungi</taxon>
        <taxon>Dikarya</taxon>
        <taxon>Basidiomycota</taxon>
        <taxon>Agaricomycotina</taxon>
        <taxon>Agaricomycetes</taxon>
        <taxon>Agaricomycetidae</taxon>
        <taxon>Agaricales</taxon>
        <taxon>Agaricineae</taxon>
        <taxon>Psathyrellaceae</taxon>
        <taxon>Ephemerocybe</taxon>
    </lineage>
</organism>
<evidence type="ECO:0000256" key="1">
    <source>
        <dbReference type="SAM" id="MobiDB-lite"/>
    </source>
</evidence>